<reference evidence="2 3" key="1">
    <citation type="submission" date="2018-05" db="EMBL/GenBank/DDBJ databases">
        <title>Amnibacterium sp. M8JJ-5, whole genome shotgun sequence.</title>
        <authorList>
            <person name="Tuo L."/>
        </authorList>
    </citation>
    <scope>NUCLEOTIDE SEQUENCE [LARGE SCALE GENOMIC DNA]</scope>
    <source>
        <strain evidence="2 3">M8JJ-5</strain>
    </source>
</reference>
<dbReference type="RefSeq" id="WP_116755728.1">
    <property type="nucleotide sequence ID" value="NZ_JBHUEX010000001.1"/>
</dbReference>
<dbReference type="InterPro" id="IPR031493">
    <property type="entry name" value="Zinc_ribbon_15"/>
</dbReference>
<gene>
    <name evidence="2" type="ORF">DDQ50_05970</name>
</gene>
<sequence>MLLIFGSRISEAIVNIVAFVCGYCGVRADQQVVKRSNRFTLFFIPLFSFSTSYLNRCTHCGGETALTAEQAQNSLRWSQSQSPA</sequence>
<protein>
    <submittedName>
        <fullName evidence="2">Zinc-ribbon domain-containing protein</fullName>
    </submittedName>
</protein>
<feature type="domain" description="Zinc-ribbon 15" evidence="1">
    <location>
        <begin position="20"/>
        <end position="62"/>
    </location>
</feature>
<organism evidence="2 3">
    <name type="scientific">Amnibacterium flavum</name>
    <dbReference type="NCBI Taxonomy" id="2173173"/>
    <lineage>
        <taxon>Bacteria</taxon>
        <taxon>Bacillati</taxon>
        <taxon>Actinomycetota</taxon>
        <taxon>Actinomycetes</taxon>
        <taxon>Micrococcales</taxon>
        <taxon>Microbacteriaceae</taxon>
        <taxon>Amnibacterium</taxon>
    </lineage>
</organism>
<dbReference type="Proteomes" id="UP000244893">
    <property type="component" value="Unassembled WGS sequence"/>
</dbReference>
<dbReference type="Pfam" id="PF17032">
    <property type="entry name" value="Zn_ribbon_15"/>
    <property type="match status" value="1"/>
</dbReference>
<name>A0A2V1HZ90_9MICO</name>
<keyword evidence="3" id="KW-1185">Reference proteome</keyword>
<dbReference type="EMBL" id="QEOP01000001">
    <property type="protein sequence ID" value="PVZ95994.1"/>
    <property type="molecule type" value="Genomic_DNA"/>
</dbReference>
<comment type="caution">
    <text evidence="2">The sequence shown here is derived from an EMBL/GenBank/DDBJ whole genome shotgun (WGS) entry which is preliminary data.</text>
</comment>
<dbReference type="AlphaFoldDB" id="A0A2V1HZ90"/>
<evidence type="ECO:0000259" key="1">
    <source>
        <dbReference type="Pfam" id="PF17032"/>
    </source>
</evidence>
<dbReference type="OrthoDB" id="4377018at2"/>
<proteinExistence type="predicted"/>
<accession>A0A2V1HZ90</accession>
<evidence type="ECO:0000313" key="2">
    <source>
        <dbReference type="EMBL" id="PVZ95994.1"/>
    </source>
</evidence>
<evidence type="ECO:0000313" key="3">
    <source>
        <dbReference type="Proteomes" id="UP000244893"/>
    </source>
</evidence>